<dbReference type="SUPFAM" id="SSF57196">
    <property type="entry name" value="EGF/Laminin"/>
    <property type="match status" value="2"/>
</dbReference>
<dbReference type="PROSITE" id="PS00022">
    <property type="entry name" value="EGF_1"/>
    <property type="match status" value="2"/>
</dbReference>
<dbReference type="PANTHER" id="PTHR24033">
    <property type="entry name" value="EGF-LIKE DOMAIN-CONTAINING PROTEIN"/>
    <property type="match status" value="1"/>
</dbReference>
<accession>A0AAV4C4N8</accession>
<dbReference type="CDD" id="cd00054">
    <property type="entry name" value="EGF_CA"/>
    <property type="match status" value="2"/>
</dbReference>
<dbReference type="PROSITE" id="PS50026">
    <property type="entry name" value="EGF_3"/>
    <property type="match status" value="2"/>
</dbReference>
<proteinExistence type="predicted"/>
<reference evidence="3 4" key="1">
    <citation type="journal article" date="2021" name="Elife">
        <title>Chloroplast acquisition without the gene transfer in kleptoplastic sea slugs, Plakobranchus ocellatus.</title>
        <authorList>
            <person name="Maeda T."/>
            <person name="Takahashi S."/>
            <person name="Yoshida T."/>
            <person name="Shimamura S."/>
            <person name="Takaki Y."/>
            <person name="Nagai Y."/>
            <person name="Toyoda A."/>
            <person name="Suzuki Y."/>
            <person name="Arimoto A."/>
            <person name="Ishii H."/>
            <person name="Satoh N."/>
            <person name="Nishiyama T."/>
            <person name="Hasebe M."/>
            <person name="Maruyama T."/>
            <person name="Minagawa J."/>
            <person name="Obokata J."/>
            <person name="Shigenobu S."/>
        </authorList>
    </citation>
    <scope>NUCLEOTIDE SEQUENCE [LARGE SCALE GENOMIC DNA]</scope>
</reference>
<dbReference type="EMBL" id="BLXT01006233">
    <property type="protein sequence ID" value="GFO30281.1"/>
    <property type="molecule type" value="Genomic_DNA"/>
</dbReference>
<gene>
    <name evidence="3" type="ORF">PoB_005678600</name>
</gene>
<evidence type="ECO:0000313" key="3">
    <source>
        <dbReference type="EMBL" id="GFO30281.1"/>
    </source>
</evidence>
<dbReference type="PROSITE" id="PS01186">
    <property type="entry name" value="EGF_2"/>
    <property type="match status" value="2"/>
</dbReference>
<keyword evidence="1" id="KW-0245">EGF-like domain</keyword>
<dbReference type="Gene3D" id="2.10.25.10">
    <property type="entry name" value="Laminin"/>
    <property type="match status" value="2"/>
</dbReference>
<keyword evidence="4" id="KW-1185">Reference proteome</keyword>
<dbReference type="FunFam" id="2.10.25.10:FF:000373">
    <property type="entry name" value="sushi, nidogen and EGF-like domain-containing protein 1"/>
    <property type="match status" value="1"/>
</dbReference>
<feature type="domain" description="EGF-like" evidence="2">
    <location>
        <begin position="31"/>
        <end position="67"/>
    </location>
</feature>
<comment type="caution">
    <text evidence="1">Lacks conserved residue(s) required for the propagation of feature annotation.</text>
</comment>
<dbReference type="Pfam" id="PF00008">
    <property type="entry name" value="EGF"/>
    <property type="match status" value="2"/>
</dbReference>
<dbReference type="InterPro" id="IPR000742">
    <property type="entry name" value="EGF"/>
</dbReference>
<evidence type="ECO:0000259" key="2">
    <source>
        <dbReference type="PROSITE" id="PS50026"/>
    </source>
</evidence>
<dbReference type="InterPro" id="IPR051830">
    <property type="entry name" value="NOTCH_homolog"/>
</dbReference>
<evidence type="ECO:0000256" key="1">
    <source>
        <dbReference type="PROSITE-ProRule" id="PRU00076"/>
    </source>
</evidence>
<sequence length="82" mass="9075">MCLNGGECKVKWSKPKCRCPPGYFGKYCQKHVENCDTIICHNGGECELKGSRAKCRCPPGFFGKYCQSKPSLAKSSATQHKV</sequence>
<feature type="disulfide bond" evidence="1">
    <location>
        <begin position="19"/>
        <end position="28"/>
    </location>
</feature>
<feature type="disulfide bond" evidence="1">
    <location>
        <begin position="57"/>
        <end position="66"/>
    </location>
</feature>
<name>A0AAV4C4N8_9GAST</name>
<comment type="caution">
    <text evidence="3">The sequence shown here is derived from an EMBL/GenBank/DDBJ whole genome shotgun (WGS) entry which is preliminary data.</text>
</comment>
<protein>
    <submittedName>
        <fullName evidence="3">Delta-like protein</fullName>
    </submittedName>
</protein>
<organism evidence="3 4">
    <name type="scientific">Plakobranchus ocellatus</name>
    <dbReference type="NCBI Taxonomy" id="259542"/>
    <lineage>
        <taxon>Eukaryota</taxon>
        <taxon>Metazoa</taxon>
        <taxon>Spiralia</taxon>
        <taxon>Lophotrochozoa</taxon>
        <taxon>Mollusca</taxon>
        <taxon>Gastropoda</taxon>
        <taxon>Heterobranchia</taxon>
        <taxon>Euthyneura</taxon>
        <taxon>Panpulmonata</taxon>
        <taxon>Sacoglossa</taxon>
        <taxon>Placobranchoidea</taxon>
        <taxon>Plakobranchidae</taxon>
        <taxon>Plakobranchus</taxon>
    </lineage>
</organism>
<dbReference type="Proteomes" id="UP000735302">
    <property type="component" value="Unassembled WGS sequence"/>
</dbReference>
<dbReference type="AlphaFoldDB" id="A0AAV4C4N8"/>
<keyword evidence="1" id="KW-1015">Disulfide bond</keyword>
<feature type="domain" description="EGF-like" evidence="2">
    <location>
        <begin position="1"/>
        <end position="29"/>
    </location>
</feature>
<dbReference type="SMART" id="SM00181">
    <property type="entry name" value="EGF"/>
    <property type="match status" value="2"/>
</dbReference>
<evidence type="ECO:0000313" key="4">
    <source>
        <dbReference type="Proteomes" id="UP000735302"/>
    </source>
</evidence>